<dbReference type="CDD" id="cd00761">
    <property type="entry name" value="Glyco_tranf_GTA_type"/>
    <property type="match status" value="1"/>
</dbReference>
<dbReference type="SUPFAM" id="SSF53448">
    <property type="entry name" value="Nucleotide-diphospho-sugar transferases"/>
    <property type="match status" value="1"/>
</dbReference>
<gene>
    <name evidence="2" type="ORF">QQ91_011975</name>
</gene>
<dbReference type="AlphaFoldDB" id="A0A0C1YGF5"/>
<dbReference type="InterPro" id="IPR001173">
    <property type="entry name" value="Glyco_trans_2-like"/>
</dbReference>
<accession>A0A0C1YGF5</accession>
<dbReference type="InterPro" id="IPR029044">
    <property type="entry name" value="Nucleotide-diphossugar_trans"/>
</dbReference>
<dbReference type="Pfam" id="PF00535">
    <property type="entry name" value="Glycos_transf_2"/>
    <property type="match status" value="1"/>
</dbReference>
<proteinExistence type="predicted"/>
<protein>
    <submittedName>
        <fullName evidence="2">Glycosyltransferase</fullName>
    </submittedName>
</protein>
<evidence type="ECO:0000313" key="2">
    <source>
        <dbReference type="EMBL" id="NEV67833.1"/>
    </source>
</evidence>
<name>A0A0C1YGF5_9CYAN</name>
<evidence type="ECO:0000259" key="1">
    <source>
        <dbReference type="Pfam" id="PF00535"/>
    </source>
</evidence>
<dbReference type="EMBL" id="JTHE02000003">
    <property type="protein sequence ID" value="NEV67833.1"/>
    <property type="molecule type" value="Genomic_DNA"/>
</dbReference>
<dbReference type="InterPro" id="IPR050834">
    <property type="entry name" value="Glycosyltransf_2"/>
</dbReference>
<reference evidence="2" key="1">
    <citation type="submission" date="2014-11" db="EMBL/GenBank/DDBJ databases">
        <authorList>
            <person name="Malar M.C."/>
            <person name="Sen D."/>
            <person name="Tripathy S."/>
        </authorList>
    </citation>
    <scope>NUCLEOTIDE SEQUENCE</scope>
    <source>
        <strain evidence="2">BDU141951</strain>
    </source>
</reference>
<feature type="domain" description="Glycosyltransferase 2-like" evidence="1">
    <location>
        <begin position="6"/>
        <end position="138"/>
    </location>
</feature>
<comment type="caution">
    <text evidence="2">The sequence shown here is derived from an EMBL/GenBank/DDBJ whole genome shotgun (WGS) entry which is preliminary data.</text>
</comment>
<dbReference type="PANTHER" id="PTHR43685:SF2">
    <property type="entry name" value="GLYCOSYLTRANSFERASE 2-LIKE DOMAIN-CONTAINING PROTEIN"/>
    <property type="match status" value="1"/>
</dbReference>
<dbReference type="Gene3D" id="3.90.550.10">
    <property type="entry name" value="Spore Coat Polysaccharide Biosynthesis Protein SpsA, Chain A"/>
    <property type="match status" value="1"/>
</dbReference>
<dbReference type="PANTHER" id="PTHR43685">
    <property type="entry name" value="GLYCOSYLTRANSFERASE"/>
    <property type="match status" value="1"/>
</dbReference>
<reference evidence="2" key="2">
    <citation type="journal article" date="2015" name="Genome Announc.">
        <title>Draft Genome Sequence of Filamentous Marine Cyanobacterium Lyngbya confervoides Strain BDU141951.</title>
        <authorList>
            <person name="Chandrababunaidu M.M."/>
            <person name="Sen D."/>
            <person name="Tripathy S."/>
        </authorList>
    </citation>
    <scope>NUCLEOTIDE SEQUENCE</scope>
    <source>
        <strain evidence="2">BDU141951</strain>
    </source>
</reference>
<organism evidence="2">
    <name type="scientific">Lyngbya confervoides BDU141951</name>
    <dbReference type="NCBI Taxonomy" id="1574623"/>
    <lineage>
        <taxon>Bacteria</taxon>
        <taxon>Bacillati</taxon>
        <taxon>Cyanobacteriota</taxon>
        <taxon>Cyanophyceae</taxon>
        <taxon>Oscillatoriophycideae</taxon>
        <taxon>Oscillatoriales</taxon>
        <taxon>Microcoleaceae</taxon>
        <taxon>Lyngbya</taxon>
    </lineage>
</organism>
<sequence length="309" mass="34897">MTTFISICIATYKRPEGLARLLEGIDNLRFSELDAPKIEVVIADNDREGSAKPVYESVKPTFKWELVYGVEPQQGVTFARNRSLLLASPDAEFFVFIDDDEVPSPFWLETLLLCQKEYQADIVTGPVVPKFEATEVPDWIVKGGFFDPAQHETGKLMGVAFTNNTLAKSHLLQGLEHPFDDRLAFKGAEDVDLFTRFFAEGGKIVWCSEAIVYEFIPENRMRIKWLVDRNYYGYSAHSLTEKKYFPSLFIQTQRVIKGCLNIVLGLCLLIPGLLLGRHRLAQALIYVYRGLGSLSGLFNIQGDWGGANR</sequence>
<reference evidence="2" key="3">
    <citation type="submission" date="2020-02" db="EMBL/GenBank/DDBJ databases">
        <authorList>
            <person name="Sarangi A.N."/>
            <person name="Ghosh S."/>
            <person name="Mukherjee M."/>
            <person name="Tripathy S."/>
        </authorList>
    </citation>
    <scope>NUCLEOTIDE SEQUENCE</scope>
    <source>
        <strain evidence="2">BDU141951</strain>
    </source>
</reference>